<dbReference type="GO" id="GO:0046872">
    <property type="term" value="F:metal ion binding"/>
    <property type="evidence" value="ECO:0007669"/>
    <property type="project" value="UniProtKB-KW"/>
</dbReference>
<dbReference type="PANTHER" id="PTHR33254">
    <property type="entry name" value="4-HYDROXY-4-METHYL-2-OXOGLUTARATE ALDOLASE 3-RELATED"/>
    <property type="match status" value="1"/>
</dbReference>
<comment type="cofactor">
    <cofactor evidence="1">
        <name>a divalent metal cation</name>
        <dbReference type="ChEBI" id="CHEBI:60240"/>
    </cofactor>
</comment>
<comment type="cofactor">
    <cofactor evidence="5">
        <name>Mg(2+)</name>
        <dbReference type="ChEBI" id="CHEBI:18420"/>
    </cofactor>
</comment>
<dbReference type="RefSeq" id="WP_082828194.1">
    <property type="nucleotide sequence ID" value="NZ_CP121027.1"/>
</dbReference>
<dbReference type="Gene3D" id="3.50.30.40">
    <property type="entry name" value="Ribonuclease E inhibitor RraA/RraA-like"/>
    <property type="match status" value="1"/>
</dbReference>
<evidence type="ECO:0000256" key="2">
    <source>
        <dbReference type="ARBA" id="ARBA00016549"/>
    </source>
</evidence>
<dbReference type="CDD" id="cd16841">
    <property type="entry name" value="RraA_family"/>
    <property type="match status" value="1"/>
</dbReference>
<dbReference type="InterPro" id="IPR005493">
    <property type="entry name" value="RraA/RraA-like"/>
</dbReference>
<feature type="binding site" evidence="5">
    <location>
        <position position="127"/>
    </location>
    <ligand>
        <name>Mg(2+)</name>
        <dbReference type="ChEBI" id="CHEBI:18420"/>
    </ligand>
</feature>
<evidence type="ECO:0000313" key="7">
    <source>
        <dbReference type="Proteomes" id="UP000257706"/>
    </source>
</evidence>
<evidence type="ECO:0000256" key="4">
    <source>
        <dbReference type="ARBA" id="ARBA00030169"/>
    </source>
</evidence>
<gene>
    <name evidence="6" type="ORF">DCK97_00065</name>
</gene>
<evidence type="ECO:0000256" key="3">
    <source>
        <dbReference type="ARBA" id="ARBA00029596"/>
    </source>
</evidence>
<dbReference type="EMBL" id="DMAI01000001">
    <property type="protein sequence ID" value="HAE45792.1"/>
    <property type="molecule type" value="Genomic_DNA"/>
</dbReference>
<protein>
    <recommendedName>
        <fullName evidence="2">Putative 4-hydroxy-4-methyl-2-oxoglutarate aldolase</fullName>
    </recommendedName>
    <alternativeName>
        <fullName evidence="3">Regulator of ribonuclease activity homolog</fullName>
    </alternativeName>
    <alternativeName>
        <fullName evidence="4">RraA-like protein</fullName>
    </alternativeName>
</protein>
<keyword evidence="5" id="KW-0479">Metal-binding</keyword>
<name>A0A3B9ID77_9PROT</name>
<proteinExistence type="predicted"/>
<dbReference type="OrthoDB" id="8717144at2"/>
<dbReference type="Proteomes" id="UP000257706">
    <property type="component" value="Unassembled WGS sequence"/>
</dbReference>
<accession>A0A3B9ID77</accession>
<organism evidence="6 7">
    <name type="scientific">Tistrella mobilis</name>
    <dbReference type="NCBI Taxonomy" id="171437"/>
    <lineage>
        <taxon>Bacteria</taxon>
        <taxon>Pseudomonadati</taxon>
        <taxon>Pseudomonadota</taxon>
        <taxon>Alphaproteobacteria</taxon>
        <taxon>Geminicoccales</taxon>
        <taxon>Geminicoccaceae</taxon>
        <taxon>Tistrella</taxon>
    </lineage>
</organism>
<feature type="binding site" evidence="5">
    <location>
        <position position="126"/>
    </location>
    <ligand>
        <name>substrate</name>
    </ligand>
</feature>
<dbReference type="Pfam" id="PF03737">
    <property type="entry name" value="RraA-like"/>
    <property type="match status" value="1"/>
</dbReference>
<evidence type="ECO:0000313" key="6">
    <source>
        <dbReference type="EMBL" id="HAE45792.1"/>
    </source>
</evidence>
<dbReference type="AlphaFoldDB" id="A0A3B9ID77"/>
<comment type="caution">
    <text evidence="6">The sequence shown here is derived from an EMBL/GenBank/DDBJ whole genome shotgun (WGS) entry which is preliminary data.</text>
</comment>
<keyword evidence="5" id="KW-0460">Magnesium</keyword>
<dbReference type="SUPFAM" id="SSF89562">
    <property type="entry name" value="RraA-like"/>
    <property type="match status" value="1"/>
</dbReference>
<feature type="binding site" evidence="5">
    <location>
        <begin position="104"/>
        <end position="107"/>
    </location>
    <ligand>
        <name>substrate</name>
    </ligand>
</feature>
<dbReference type="PANTHER" id="PTHR33254:SF4">
    <property type="entry name" value="4-HYDROXY-4-METHYL-2-OXOGLUTARATE ALDOLASE 3-RELATED"/>
    <property type="match status" value="1"/>
</dbReference>
<dbReference type="GeneID" id="97243977"/>
<reference evidence="6 7" key="1">
    <citation type="journal article" date="2018" name="Nat. Biotechnol.">
        <title>A standardized bacterial taxonomy based on genome phylogeny substantially revises the tree of life.</title>
        <authorList>
            <person name="Parks D.H."/>
            <person name="Chuvochina M."/>
            <person name="Waite D.W."/>
            <person name="Rinke C."/>
            <person name="Skarshewski A."/>
            <person name="Chaumeil P.A."/>
            <person name="Hugenholtz P."/>
        </authorList>
    </citation>
    <scope>NUCLEOTIDE SEQUENCE [LARGE SCALE GENOMIC DNA]</scope>
    <source>
        <strain evidence="6">UBA8739</strain>
    </source>
</reference>
<sequence length="236" mass="24820">MTDQSPAAAAETLPLDDAGVLAVLSRASTAAVSDVLDMLGYNNGLLGIRPLKPGHRVCGPAFTVAFEPVAPGEPAPAADYIEQVPPGHVVALANDGRTWCTVWGDILSALAQSRGIAGTVIDGACRDATEIMALDYPMFSLTAYMKSGKNRVRMVATQVPVTMGGTHVEPGDWLVGDDSGVVAVPAARRAEVAGLVREVEAMEARVIADVRAGIPLAEARRRHGYNRFALKVEPRP</sequence>
<dbReference type="InterPro" id="IPR036704">
    <property type="entry name" value="RraA/RraA-like_sf"/>
</dbReference>
<evidence type="ECO:0000256" key="5">
    <source>
        <dbReference type="PIRSR" id="PIRSR605493-1"/>
    </source>
</evidence>
<evidence type="ECO:0000256" key="1">
    <source>
        <dbReference type="ARBA" id="ARBA00001968"/>
    </source>
</evidence>